<evidence type="ECO:0000313" key="1">
    <source>
        <dbReference type="EMBL" id="LAA93754.1"/>
    </source>
</evidence>
<dbReference type="EMBL" id="IACK01165334">
    <property type="protein sequence ID" value="LAA93754.1"/>
    <property type="molecule type" value="Transcribed_RNA"/>
</dbReference>
<proteinExistence type="predicted"/>
<protein>
    <submittedName>
        <fullName evidence="1">Uncharacterized protein</fullName>
    </submittedName>
</protein>
<accession>A0A2D4JBF7</accession>
<organism evidence="1">
    <name type="scientific">Micrurus lemniscatus lemniscatus</name>
    <dbReference type="NCBI Taxonomy" id="129467"/>
    <lineage>
        <taxon>Eukaryota</taxon>
        <taxon>Metazoa</taxon>
        <taxon>Chordata</taxon>
        <taxon>Craniata</taxon>
        <taxon>Vertebrata</taxon>
        <taxon>Euteleostomi</taxon>
        <taxon>Lepidosauria</taxon>
        <taxon>Squamata</taxon>
        <taxon>Bifurcata</taxon>
        <taxon>Unidentata</taxon>
        <taxon>Episquamata</taxon>
        <taxon>Toxicofera</taxon>
        <taxon>Serpentes</taxon>
        <taxon>Colubroidea</taxon>
        <taxon>Elapidae</taxon>
        <taxon>Elapinae</taxon>
        <taxon>Micrurus</taxon>
    </lineage>
</organism>
<name>A0A2D4JBF7_MICLE</name>
<dbReference type="AlphaFoldDB" id="A0A2D4JBF7"/>
<reference evidence="1" key="1">
    <citation type="submission" date="2017-07" db="EMBL/GenBank/DDBJ databases">
        <authorList>
            <person name="Mikheyev A."/>
            <person name="Grau M."/>
        </authorList>
    </citation>
    <scope>NUCLEOTIDE SEQUENCE</scope>
    <source>
        <tissue evidence="1">Venom_gland</tissue>
    </source>
</reference>
<reference evidence="1" key="2">
    <citation type="submission" date="2017-11" db="EMBL/GenBank/DDBJ databases">
        <title>Coralsnake Venomics: Analyses of Venom Gland Transcriptomes and Proteomes of Six Brazilian Taxa.</title>
        <authorList>
            <person name="Aird S.D."/>
            <person name="Jorge da Silva N."/>
            <person name="Qiu L."/>
            <person name="Villar-Briones A."/>
            <person name="Aparecida-Saddi V."/>
            <person name="Campos-Telles M.P."/>
            <person name="Grau M."/>
            <person name="Mikheyev A.S."/>
        </authorList>
    </citation>
    <scope>NUCLEOTIDE SEQUENCE</scope>
    <source>
        <tissue evidence="1">Venom_gland</tissue>
    </source>
</reference>
<sequence length="106" mass="11871">MHPMNVQNGCHLCISIKTVSRNCGHLENDGCFCKAAAQPKDTYILSQHEVWRSSKVKCVMDDGRVMSRPKACRIKKQAEGEGAIERTTEPLQIIFDLHNSGQNLLC</sequence>